<feature type="compositionally biased region" description="Low complexity" evidence="1">
    <location>
        <begin position="143"/>
        <end position="189"/>
    </location>
</feature>
<feature type="domain" description="Peptidoglycan binding-like" evidence="3">
    <location>
        <begin position="235"/>
        <end position="293"/>
    </location>
</feature>
<feature type="region of interest" description="Disordered" evidence="1">
    <location>
        <begin position="128"/>
        <end position="239"/>
    </location>
</feature>
<comment type="caution">
    <text evidence="4">The sequence shown here is derived from an EMBL/GenBank/DDBJ whole genome shotgun (WGS) entry which is preliminary data.</text>
</comment>
<feature type="compositionally biased region" description="Pro residues" evidence="1">
    <location>
        <begin position="20"/>
        <end position="30"/>
    </location>
</feature>
<dbReference type="EMBL" id="QUAK01000075">
    <property type="protein sequence ID" value="RFU86173.1"/>
    <property type="molecule type" value="Genomic_DNA"/>
</dbReference>
<feature type="region of interest" description="Disordered" evidence="1">
    <location>
        <begin position="1"/>
        <end position="104"/>
    </location>
</feature>
<dbReference type="AlphaFoldDB" id="A0A372M6V2"/>
<sequence length="295" mass="29973">MSMPLPDDADGGADLTPGAAPLPGPMPPLACPDGGESHAPASHAPASHAAEPGDPWLDAPYDVSTPPSDDGARGPAAPITTATASATTHRRRGRGPARSGGRRRAVLAVSGAVGAVVAIAAVSAGLFSPDSDEERALPDPTRTPVTVAPDPSPSASTASPSPSVSTGSSTSPSPSASATGSAPAEASPTRPSKSATRPSAPSKRPSRTERPGPPPSTPDDPVEAEDENTLRQGDRGPEVLELQMRLRQAGLYDGRIDGDYDWRVAEAVGRFQQSRGLTDDPWGVYGPATRRALEG</sequence>
<dbReference type="InterPro" id="IPR036366">
    <property type="entry name" value="PGBDSf"/>
</dbReference>
<evidence type="ECO:0000256" key="1">
    <source>
        <dbReference type="SAM" id="MobiDB-lite"/>
    </source>
</evidence>
<proteinExistence type="predicted"/>
<dbReference type="Gene3D" id="1.10.101.10">
    <property type="entry name" value="PGBD-like superfamily/PGBD"/>
    <property type="match status" value="1"/>
</dbReference>
<evidence type="ECO:0000313" key="5">
    <source>
        <dbReference type="Proteomes" id="UP000263094"/>
    </source>
</evidence>
<feature type="compositionally biased region" description="Low complexity" evidence="1">
    <location>
        <begin position="1"/>
        <end position="19"/>
    </location>
</feature>
<feature type="transmembrane region" description="Helical" evidence="2">
    <location>
        <begin position="105"/>
        <end position="127"/>
    </location>
</feature>
<keyword evidence="2" id="KW-0472">Membrane</keyword>
<feature type="region of interest" description="Disordered" evidence="1">
    <location>
        <begin position="275"/>
        <end position="295"/>
    </location>
</feature>
<organism evidence="4 5">
    <name type="scientific">Streptomyces triticagri</name>
    <dbReference type="NCBI Taxonomy" id="2293568"/>
    <lineage>
        <taxon>Bacteria</taxon>
        <taxon>Bacillati</taxon>
        <taxon>Actinomycetota</taxon>
        <taxon>Actinomycetes</taxon>
        <taxon>Kitasatosporales</taxon>
        <taxon>Streptomycetaceae</taxon>
        <taxon>Streptomyces</taxon>
    </lineage>
</organism>
<accession>A0A372M6V2</accession>
<feature type="compositionally biased region" description="Basic and acidic residues" evidence="1">
    <location>
        <begin position="228"/>
        <end position="238"/>
    </location>
</feature>
<dbReference type="InterPro" id="IPR002477">
    <property type="entry name" value="Peptidoglycan-bd-like"/>
</dbReference>
<name>A0A372M6V2_9ACTN</name>
<feature type="compositionally biased region" description="Polar residues" evidence="1">
    <location>
        <begin position="190"/>
        <end position="199"/>
    </location>
</feature>
<feature type="compositionally biased region" description="Low complexity" evidence="1">
    <location>
        <begin position="31"/>
        <end position="52"/>
    </location>
</feature>
<dbReference type="Pfam" id="PF01471">
    <property type="entry name" value="PG_binding_1"/>
    <property type="match status" value="1"/>
</dbReference>
<evidence type="ECO:0000313" key="4">
    <source>
        <dbReference type="EMBL" id="RFU86173.1"/>
    </source>
</evidence>
<dbReference type="SUPFAM" id="SSF47090">
    <property type="entry name" value="PGBD-like"/>
    <property type="match status" value="1"/>
</dbReference>
<reference evidence="4 5" key="1">
    <citation type="submission" date="2018-08" db="EMBL/GenBank/DDBJ databases">
        <title>Isolation, diversity and antifungal activity of Actinobacteria from wheat.</title>
        <authorList>
            <person name="Han C."/>
        </authorList>
    </citation>
    <scope>NUCLEOTIDE SEQUENCE [LARGE SCALE GENOMIC DNA]</scope>
    <source>
        <strain evidence="4 5">NEAU-YY421</strain>
    </source>
</reference>
<feature type="compositionally biased region" description="Basic residues" evidence="1">
    <location>
        <begin position="88"/>
        <end position="104"/>
    </location>
</feature>
<keyword evidence="2" id="KW-0812">Transmembrane</keyword>
<evidence type="ECO:0000256" key="2">
    <source>
        <dbReference type="SAM" id="Phobius"/>
    </source>
</evidence>
<evidence type="ECO:0000259" key="3">
    <source>
        <dbReference type="Pfam" id="PF01471"/>
    </source>
</evidence>
<dbReference type="Proteomes" id="UP000263094">
    <property type="component" value="Unassembled WGS sequence"/>
</dbReference>
<feature type="compositionally biased region" description="Low complexity" evidence="1">
    <location>
        <begin position="73"/>
        <end position="87"/>
    </location>
</feature>
<gene>
    <name evidence="4" type="ORF">DY218_13715</name>
</gene>
<keyword evidence="5" id="KW-1185">Reference proteome</keyword>
<protein>
    <submittedName>
        <fullName evidence="4">Peptidoglycan-binding protein</fullName>
    </submittedName>
</protein>
<dbReference type="InterPro" id="IPR036365">
    <property type="entry name" value="PGBD-like_sf"/>
</dbReference>
<keyword evidence="2" id="KW-1133">Transmembrane helix</keyword>